<keyword evidence="1" id="KW-0472">Membrane</keyword>
<proteinExistence type="predicted"/>
<dbReference type="AlphaFoldDB" id="A0A1M5S380"/>
<feature type="transmembrane region" description="Helical" evidence="1">
    <location>
        <begin position="86"/>
        <end position="107"/>
    </location>
</feature>
<accession>A0A1M5S380</accession>
<sequence>MHIKICYLRSMTILRLKHWQVFLLAWGPHAISMLQLMLAPETVGATLPLWLLVVTIGTTNCFIWAWKIMAGMNQIYPAANILAFKIAFWIPCISTLTFVANLVYDLFFHKREPTGINSLAFWIGTGILSSVCILFGLMLIGRMVRAVELKRTPLIGEHLFESLIMLIPPVGVWIVQPRLNRILASQEASKT</sequence>
<dbReference type="Proteomes" id="UP000184212">
    <property type="component" value="Unassembled WGS sequence"/>
</dbReference>
<keyword evidence="3" id="KW-1185">Reference proteome</keyword>
<protein>
    <submittedName>
        <fullName evidence="2">Uncharacterized protein</fullName>
    </submittedName>
</protein>
<feature type="transmembrane region" description="Helical" evidence="1">
    <location>
        <begin position="21"/>
        <end position="39"/>
    </location>
</feature>
<keyword evidence="1" id="KW-1133">Transmembrane helix</keyword>
<feature type="transmembrane region" description="Helical" evidence="1">
    <location>
        <begin position="45"/>
        <end position="66"/>
    </location>
</feature>
<evidence type="ECO:0000256" key="1">
    <source>
        <dbReference type="SAM" id="Phobius"/>
    </source>
</evidence>
<evidence type="ECO:0000313" key="3">
    <source>
        <dbReference type="Proteomes" id="UP000184212"/>
    </source>
</evidence>
<dbReference type="EMBL" id="FQWQ01000002">
    <property type="protein sequence ID" value="SHH32890.1"/>
    <property type="molecule type" value="Genomic_DNA"/>
</dbReference>
<evidence type="ECO:0000313" key="2">
    <source>
        <dbReference type="EMBL" id="SHH32890.1"/>
    </source>
</evidence>
<organism evidence="2 3">
    <name type="scientific">Chryseolinea serpens</name>
    <dbReference type="NCBI Taxonomy" id="947013"/>
    <lineage>
        <taxon>Bacteria</taxon>
        <taxon>Pseudomonadati</taxon>
        <taxon>Bacteroidota</taxon>
        <taxon>Cytophagia</taxon>
        <taxon>Cytophagales</taxon>
        <taxon>Fulvivirgaceae</taxon>
        <taxon>Chryseolinea</taxon>
    </lineage>
</organism>
<feature type="transmembrane region" description="Helical" evidence="1">
    <location>
        <begin position="119"/>
        <end position="141"/>
    </location>
</feature>
<name>A0A1M5S380_9BACT</name>
<gene>
    <name evidence="2" type="ORF">SAMN04488109_3722</name>
</gene>
<reference evidence="2 3" key="1">
    <citation type="submission" date="2016-11" db="EMBL/GenBank/DDBJ databases">
        <authorList>
            <person name="Jaros S."/>
            <person name="Januszkiewicz K."/>
            <person name="Wedrychowicz H."/>
        </authorList>
    </citation>
    <scope>NUCLEOTIDE SEQUENCE [LARGE SCALE GENOMIC DNA]</scope>
    <source>
        <strain evidence="2 3">DSM 24574</strain>
    </source>
</reference>
<keyword evidence="1" id="KW-0812">Transmembrane</keyword>